<dbReference type="Proteomes" id="UP000001625">
    <property type="component" value="Chromosome"/>
</dbReference>
<dbReference type="KEGG" id="slt:Slit_0500"/>
<dbReference type="EMBL" id="CP001965">
    <property type="protein sequence ID" value="ADE10740.1"/>
    <property type="molecule type" value="Genomic_DNA"/>
</dbReference>
<organism evidence="1 2">
    <name type="scientific">Sideroxydans lithotrophicus (strain ES-1)</name>
    <dbReference type="NCBI Taxonomy" id="580332"/>
    <lineage>
        <taxon>Bacteria</taxon>
        <taxon>Pseudomonadati</taxon>
        <taxon>Pseudomonadota</taxon>
        <taxon>Betaproteobacteria</taxon>
        <taxon>Nitrosomonadales</taxon>
        <taxon>Gallionellaceae</taxon>
        <taxon>Sideroxydans</taxon>
    </lineage>
</organism>
<dbReference type="STRING" id="580332.Slit_0500"/>
<dbReference type="AlphaFoldDB" id="D5CMQ4"/>
<evidence type="ECO:0000313" key="1">
    <source>
        <dbReference type="EMBL" id="ADE10740.1"/>
    </source>
</evidence>
<dbReference type="HOGENOM" id="CLU_1420584_0_0_4"/>
<protein>
    <recommendedName>
        <fullName evidence="3">Type II secretion system protein GspC N-terminal domain-containing protein</fullName>
    </recommendedName>
</protein>
<proteinExistence type="predicted"/>
<dbReference type="RefSeq" id="WP_013028639.1">
    <property type="nucleotide sequence ID" value="NC_013959.1"/>
</dbReference>
<gene>
    <name evidence="1" type="ordered locus">Slit_0500</name>
</gene>
<evidence type="ECO:0000313" key="2">
    <source>
        <dbReference type="Proteomes" id="UP000001625"/>
    </source>
</evidence>
<name>D5CMQ4_SIDLE</name>
<keyword evidence="2" id="KW-1185">Reference proteome</keyword>
<evidence type="ECO:0008006" key="3">
    <source>
        <dbReference type="Google" id="ProtNLM"/>
    </source>
</evidence>
<sequence precursor="true">MSLASKVFAAPARLWMNWPLWGGLLAMLLLAKHAWVLFAPAEHAVPASAIASRSDHAEQLFGTVNTSTSSASLNGIRPVGIFAAGENGFAVMQTESGQVGVAVGNQVVPGIRLAETHADYVILERNGARQRVDLVKIPTATGGITPVQDNNRLRDDLSPATKIQQRVLDRLTPEQRAMLQQQQQDMTRGRH</sequence>
<accession>D5CMQ4</accession>
<dbReference type="OrthoDB" id="8565986at2"/>
<dbReference type="Gene3D" id="2.30.30.830">
    <property type="match status" value="1"/>
</dbReference>
<reference evidence="1 2" key="1">
    <citation type="submission" date="2010-03" db="EMBL/GenBank/DDBJ databases">
        <title>Complete sequence of Sideroxydans lithotrophicus ES-1.</title>
        <authorList>
            <consortium name="US DOE Joint Genome Institute"/>
            <person name="Lucas S."/>
            <person name="Copeland A."/>
            <person name="Lapidus A."/>
            <person name="Cheng J.-F."/>
            <person name="Bruce D."/>
            <person name="Goodwin L."/>
            <person name="Pitluck S."/>
            <person name="Munk A.C."/>
            <person name="Detter J.C."/>
            <person name="Han C."/>
            <person name="Tapia R."/>
            <person name="Larimer F."/>
            <person name="Land M."/>
            <person name="Hauser L."/>
            <person name="Kyrpides N."/>
            <person name="Ivanova N."/>
            <person name="Emerson D."/>
            <person name="Woyke T."/>
        </authorList>
    </citation>
    <scope>NUCLEOTIDE SEQUENCE [LARGE SCALE GENOMIC DNA]</scope>
    <source>
        <strain evidence="1 2">ES-1</strain>
    </source>
</reference>